<evidence type="ECO:0000256" key="3">
    <source>
        <dbReference type="ARBA" id="ARBA00022989"/>
    </source>
</evidence>
<evidence type="ECO:0000256" key="1">
    <source>
        <dbReference type="ARBA" id="ARBA00004370"/>
    </source>
</evidence>
<evidence type="ECO:0000259" key="6">
    <source>
        <dbReference type="PROSITE" id="PS51469"/>
    </source>
</evidence>
<protein>
    <recommendedName>
        <fullName evidence="6">SUN domain-containing protein</fullName>
    </recommendedName>
</protein>
<dbReference type="EMBL" id="WIXP02000004">
    <property type="protein sequence ID" value="KAF6211460.1"/>
    <property type="molecule type" value="Genomic_DNA"/>
</dbReference>
<dbReference type="PANTHER" id="PTHR12911">
    <property type="entry name" value="SAD1/UNC-84-LIKE PROTEIN-RELATED"/>
    <property type="match status" value="1"/>
</dbReference>
<feature type="domain" description="SUN" evidence="6">
    <location>
        <begin position="153"/>
        <end position="314"/>
    </location>
</feature>
<dbReference type="GO" id="GO:0034993">
    <property type="term" value="C:meiotic nuclear membrane microtubule tethering complex"/>
    <property type="evidence" value="ECO:0007669"/>
    <property type="project" value="TreeGrafter"/>
</dbReference>
<dbReference type="InterPro" id="IPR012919">
    <property type="entry name" value="SUN_dom"/>
</dbReference>
<accession>A0A8S9XR10</accession>
<evidence type="ECO:0000256" key="4">
    <source>
        <dbReference type="ARBA" id="ARBA00023136"/>
    </source>
</evidence>
<evidence type="ECO:0000313" key="7">
    <source>
        <dbReference type="EMBL" id="KAF6211460.1"/>
    </source>
</evidence>
<dbReference type="Pfam" id="PF07738">
    <property type="entry name" value="Sad1_UNC"/>
    <property type="match status" value="1"/>
</dbReference>
<sequence length="334" mass="35742">MWVGFFTFLLLVFADVVKPQGAGSYGQSGAGMGMKFGGGAGAGGNAGGGGGSQGDAGAGGGAGAGANFGVGGNESGSLTCKDIQREIQKLRADCAAKRSAMKNEPCQKGGGSTIGLQDHGKLDHDIKRIIRQELEMYANDKTGMADFALENLGACVVSTRDTKKFPEENQKFLGLDILGGKRSEANQILRPISLPGKCWSFSGVSGTAVIKLIAFVHITHITLDHVSPLMTPSGEISSAPKMFSLWGLEDIHSLENRHKFGTFNYQKKGGTVQTFPIQHPSSKSFRMVEVIFQENQGNPYYTCVYRVRIHGKIDNEKGKTAPKKQEPDHPYILQ</sequence>
<name>A0A8S9XR10_APOLU</name>
<feature type="chain" id="PRO_5035839625" description="SUN domain-containing protein" evidence="5">
    <location>
        <begin position="20"/>
        <end position="334"/>
    </location>
</feature>
<comment type="caution">
    <text evidence="7">The sequence shown here is derived from an EMBL/GenBank/DDBJ whole genome shotgun (WGS) entry which is preliminary data.</text>
</comment>
<dbReference type="OrthoDB" id="342281at2759"/>
<keyword evidence="3" id="KW-1133">Transmembrane helix</keyword>
<evidence type="ECO:0000256" key="2">
    <source>
        <dbReference type="ARBA" id="ARBA00022692"/>
    </source>
</evidence>
<dbReference type="GO" id="GO:0043495">
    <property type="term" value="F:protein-membrane adaptor activity"/>
    <property type="evidence" value="ECO:0007669"/>
    <property type="project" value="TreeGrafter"/>
</dbReference>
<keyword evidence="5" id="KW-0732">Signal</keyword>
<dbReference type="AlphaFoldDB" id="A0A8S9XR10"/>
<dbReference type="Proteomes" id="UP000466442">
    <property type="component" value="Unassembled WGS sequence"/>
</dbReference>
<keyword evidence="2" id="KW-0812">Transmembrane</keyword>
<organism evidence="7 8">
    <name type="scientific">Apolygus lucorum</name>
    <name type="common">Small green plant bug</name>
    <name type="synonym">Lygocoris lucorum</name>
    <dbReference type="NCBI Taxonomy" id="248454"/>
    <lineage>
        <taxon>Eukaryota</taxon>
        <taxon>Metazoa</taxon>
        <taxon>Ecdysozoa</taxon>
        <taxon>Arthropoda</taxon>
        <taxon>Hexapoda</taxon>
        <taxon>Insecta</taxon>
        <taxon>Pterygota</taxon>
        <taxon>Neoptera</taxon>
        <taxon>Paraneoptera</taxon>
        <taxon>Hemiptera</taxon>
        <taxon>Heteroptera</taxon>
        <taxon>Panheteroptera</taxon>
        <taxon>Cimicomorpha</taxon>
        <taxon>Miridae</taxon>
        <taxon>Mirini</taxon>
        <taxon>Apolygus</taxon>
    </lineage>
</organism>
<keyword evidence="8" id="KW-1185">Reference proteome</keyword>
<dbReference type="InterPro" id="IPR045119">
    <property type="entry name" value="SUN1-5"/>
</dbReference>
<gene>
    <name evidence="7" type="ORF">GE061_011972</name>
</gene>
<reference evidence="7" key="1">
    <citation type="journal article" date="2021" name="Mol. Ecol. Resour.">
        <title>Apolygus lucorum genome provides insights into omnivorousness and mesophyll feeding.</title>
        <authorList>
            <person name="Liu Y."/>
            <person name="Liu H."/>
            <person name="Wang H."/>
            <person name="Huang T."/>
            <person name="Liu B."/>
            <person name="Yang B."/>
            <person name="Yin L."/>
            <person name="Li B."/>
            <person name="Zhang Y."/>
            <person name="Zhang S."/>
            <person name="Jiang F."/>
            <person name="Zhang X."/>
            <person name="Ren Y."/>
            <person name="Wang B."/>
            <person name="Wang S."/>
            <person name="Lu Y."/>
            <person name="Wu K."/>
            <person name="Fan W."/>
            <person name="Wang G."/>
        </authorList>
    </citation>
    <scope>NUCLEOTIDE SEQUENCE</scope>
    <source>
        <strain evidence="7">12Hb</strain>
    </source>
</reference>
<dbReference type="PANTHER" id="PTHR12911:SF8">
    <property type="entry name" value="KLAROID PROTEIN-RELATED"/>
    <property type="match status" value="1"/>
</dbReference>
<proteinExistence type="predicted"/>
<evidence type="ECO:0000313" key="8">
    <source>
        <dbReference type="Proteomes" id="UP000466442"/>
    </source>
</evidence>
<feature type="signal peptide" evidence="5">
    <location>
        <begin position="1"/>
        <end position="19"/>
    </location>
</feature>
<evidence type="ECO:0000256" key="5">
    <source>
        <dbReference type="SAM" id="SignalP"/>
    </source>
</evidence>
<keyword evidence="4" id="KW-0472">Membrane</keyword>
<dbReference type="PROSITE" id="PS51469">
    <property type="entry name" value="SUN"/>
    <property type="match status" value="1"/>
</dbReference>
<dbReference type="Gene3D" id="2.60.120.260">
    <property type="entry name" value="Galactose-binding domain-like"/>
    <property type="match status" value="1"/>
</dbReference>
<comment type="subcellular location">
    <subcellularLocation>
        <location evidence="1">Membrane</location>
    </subcellularLocation>
</comment>